<dbReference type="InterPro" id="IPR036451">
    <property type="entry name" value="CblAdoTrfase-like_sf"/>
</dbReference>
<keyword evidence="1 4" id="KW-0808">Transferase</keyword>
<dbReference type="SUPFAM" id="SSF89028">
    <property type="entry name" value="Cobalamin adenosyltransferase-like"/>
    <property type="match status" value="1"/>
</dbReference>
<evidence type="ECO:0000313" key="6">
    <source>
        <dbReference type="EMBL" id="OGZ45748.1"/>
    </source>
</evidence>
<evidence type="ECO:0000259" key="5">
    <source>
        <dbReference type="Pfam" id="PF01923"/>
    </source>
</evidence>
<dbReference type="GO" id="GO:0005524">
    <property type="term" value="F:ATP binding"/>
    <property type="evidence" value="ECO:0007669"/>
    <property type="project" value="UniProtKB-UniRule"/>
</dbReference>
<dbReference type="InterPro" id="IPR016030">
    <property type="entry name" value="CblAdoTrfase-like"/>
</dbReference>
<comment type="catalytic activity">
    <reaction evidence="4">
        <text>2 cob(II)alamin + reduced [electron-transfer flavoprotein] + 2 ATP = 2 adenosylcob(III)alamin + 2 triphosphate + oxidized [electron-transfer flavoprotein] + 3 H(+)</text>
        <dbReference type="Rhea" id="RHEA:28671"/>
        <dbReference type="Rhea" id="RHEA-COMP:10685"/>
        <dbReference type="Rhea" id="RHEA-COMP:10686"/>
        <dbReference type="ChEBI" id="CHEBI:15378"/>
        <dbReference type="ChEBI" id="CHEBI:16304"/>
        <dbReference type="ChEBI" id="CHEBI:18036"/>
        <dbReference type="ChEBI" id="CHEBI:18408"/>
        <dbReference type="ChEBI" id="CHEBI:30616"/>
        <dbReference type="ChEBI" id="CHEBI:57692"/>
        <dbReference type="ChEBI" id="CHEBI:58307"/>
        <dbReference type="EC" id="2.5.1.17"/>
    </reaction>
</comment>
<keyword evidence="2 4" id="KW-0547">Nucleotide-binding</keyword>
<proteinExistence type="inferred from homology"/>
<evidence type="ECO:0000313" key="7">
    <source>
        <dbReference type="Proteomes" id="UP000177785"/>
    </source>
</evidence>
<protein>
    <recommendedName>
        <fullName evidence="4">Corrinoid adenosyltransferase</fullName>
        <ecNumber evidence="4">2.5.1.17</ecNumber>
    </recommendedName>
    <alternativeName>
        <fullName evidence="4">Cob(II)alamin adenosyltransferase</fullName>
    </alternativeName>
    <alternativeName>
        <fullName evidence="4">Cob(II)yrinic acid a,c-diamide adenosyltransferase</fullName>
    </alternativeName>
    <alternativeName>
        <fullName evidence="4">Cobinamide/cobalamin adenosyltransferase</fullName>
    </alternativeName>
</protein>
<keyword evidence="4" id="KW-0169">Cobalamin biosynthesis</keyword>
<dbReference type="NCBIfam" id="TIGR00636">
    <property type="entry name" value="PduO_Nterm"/>
    <property type="match status" value="1"/>
</dbReference>
<dbReference type="UniPathway" id="UPA00148">
    <property type="reaction ID" value="UER00233"/>
</dbReference>
<dbReference type="STRING" id="1802115.A2756_02460"/>
<accession>A0A1G2G797</accession>
<evidence type="ECO:0000256" key="3">
    <source>
        <dbReference type="ARBA" id="ARBA00022840"/>
    </source>
</evidence>
<comment type="pathway">
    <text evidence="4">Cofactor biosynthesis; adenosylcobalamin biosynthesis; adenosylcobalamin from cob(II)yrinate a,c-diamide: step 2/7.</text>
</comment>
<dbReference type="PANTHER" id="PTHR12213">
    <property type="entry name" value="CORRINOID ADENOSYLTRANSFERASE"/>
    <property type="match status" value="1"/>
</dbReference>
<dbReference type="Gene3D" id="1.20.1200.10">
    <property type="entry name" value="Cobalamin adenosyltransferase-like"/>
    <property type="match status" value="1"/>
</dbReference>
<reference evidence="6 7" key="1">
    <citation type="journal article" date="2016" name="Nat. Commun.">
        <title>Thousands of microbial genomes shed light on interconnected biogeochemical processes in an aquifer system.</title>
        <authorList>
            <person name="Anantharaman K."/>
            <person name="Brown C.T."/>
            <person name="Hug L.A."/>
            <person name="Sharon I."/>
            <person name="Castelle C.J."/>
            <person name="Probst A.J."/>
            <person name="Thomas B.C."/>
            <person name="Singh A."/>
            <person name="Wilkins M.J."/>
            <person name="Karaoz U."/>
            <person name="Brodie E.L."/>
            <person name="Williams K.H."/>
            <person name="Hubbard S.S."/>
            <person name="Banfield J.F."/>
        </authorList>
    </citation>
    <scope>NUCLEOTIDE SEQUENCE [LARGE SCALE GENOMIC DNA]</scope>
</reference>
<organism evidence="6 7">
    <name type="scientific">Candidatus Ryanbacteria bacterium RIFCSPHIGHO2_01_FULL_48_27</name>
    <dbReference type="NCBI Taxonomy" id="1802115"/>
    <lineage>
        <taxon>Bacteria</taxon>
        <taxon>Candidatus Ryaniibacteriota</taxon>
    </lineage>
</organism>
<name>A0A1G2G797_9BACT</name>
<feature type="domain" description="Cobalamin adenosyltransferase-like" evidence="5">
    <location>
        <begin position="38"/>
        <end position="179"/>
    </location>
</feature>
<evidence type="ECO:0000256" key="4">
    <source>
        <dbReference type="RuleBase" id="RU366026"/>
    </source>
</evidence>
<dbReference type="AlphaFoldDB" id="A0A1G2G797"/>
<evidence type="ECO:0000256" key="1">
    <source>
        <dbReference type="ARBA" id="ARBA00022679"/>
    </source>
</evidence>
<dbReference type="InterPro" id="IPR029499">
    <property type="entry name" value="PduO-typ"/>
</dbReference>
<dbReference type="GO" id="GO:0008817">
    <property type="term" value="F:corrinoid adenosyltransferase activity"/>
    <property type="evidence" value="ECO:0007669"/>
    <property type="project" value="UniProtKB-UniRule"/>
</dbReference>
<dbReference type="Proteomes" id="UP000177785">
    <property type="component" value="Unassembled WGS sequence"/>
</dbReference>
<keyword evidence="3 4" id="KW-0067">ATP-binding</keyword>
<sequence length="200" mass="22218">MDRIDSAQVALMERESLAIEAVASDGIHEGWNIHTCGHYVFELLGNLDELVSLLGVVKTHLADSSEKRLIEMTQHDLFLILAEVGKPADTNDPPPKRIALTHILKLAELAGGYEQLLEPLGHFIVPGGTIAASLLHYARTITRRTERTALLYQRAQTLNPFIPVYLDRLACLLFQLARSVNQTAKVQEVAPSYYHPSSIK</sequence>
<dbReference type="GO" id="GO:0009236">
    <property type="term" value="P:cobalamin biosynthetic process"/>
    <property type="evidence" value="ECO:0007669"/>
    <property type="project" value="UniProtKB-UniRule"/>
</dbReference>
<comment type="similarity">
    <text evidence="4">Belongs to the Cob(I)alamin adenosyltransferase family.</text>
</comment>
<dbReference type="EC" id="2.5.1.17" evidence="4"/>
<dbReference type="PANTHER" id="PTHR12213:SF0">
    <property type="entry name" value="CORRINOID ADENOSYLTRANSFERASE MMAB"/>
    <property type="match status" value="1"/>
</dbReference>
<comment type="catalytic activity">
    <reaction evidence="4">
        <text>2 cob(II)yrinate a,c diamide + reduced [electron-transfer flavoprotein] + 2 ATP = 2 adenosylcob(III)yrinate a,c-diamide + 2 triphosphate + oxidized [electron-transfer flavoprotein] + 3 H(+)</text>
        <dbReference type="Rhea" id="RHEA:11528"/>
        <dbReference type="Rhea" id="RHEA-COMP:10685"/>
        <dbReference type="Rhea" id="RHEA-COMP:10686"/>
        <dbReference type="ChEBI" id="CHEBI:15378"/>
        <dbReference type="ChEBI" id="CHEBI:18036"/>
        <dbReference type="ChEBI" id="CHEBI:30616"/>
        <dbReference type="ChEBI" id="CHEBI:57692"/>
        <dbReference type="ChEBI" id="CHEBI:58307"/>
        <dbReference type="ChEBI" id="CHEBI:58503"/>
        <dbReference type="ChEBI" id="CHEBI:58537"/>
        <dbReference type="EC" id="2.5.1.17"/>
    </reaction>
</comment>
<dbReference type="EMBL" id="MHNL01000005">
    <property type="protein sequence ID" value="OGZ45748.1"/>
    <property type="molecule type" value="Genomic_DNA"/>
</dbReference>
<dbReference type="Pfam" id="PF01923">
    <property type="entry name" value="Cob_adeno_trans"/>
    <property type="match status" value="1"/>
</dbReference>
<comment type="caution">
    <text evidence="6">The sequence shown here is derived from an EMBL/GenBank/DDBJ whole genome shotgun (WGS) entry which is preliminary data.</text>
</comment>
<evidence type="ECO:0000256" key="2">
    <source>
        <dbReference type="ARBA" id="ARBA00022741"/>
    </source>
</evidence>
<gene>
    <name evidence="6" type="ORF">A2756_02460</name>
</gene>